<proteinExistence type="inferred from homology"/>
<feature type="transmembrane region" description="Helical" evidence="12">
    <location>
        <begin position="559"/>
        <end position="578"/>
    </location>
</feature>
<dbReference type="SUPFAM" id="SSF103481">
    <property type="entry name" value="Multidrug resistance efflux transporter EmrE"/>
    <property type="match status" value="2"/>
</dbReference>
<gene>
    <name evidence="14" type="ORF">GTA08_BOTSDO03793</name>
</gene>
<dbReference type="CDD" id="cd01862">
    <property type="entry name" value="Rab7"/>
    <property type="match status" value="1"/>
</dbReference>
<evidence type="ECO:0000256" key="5">
    <source>
        <dbReference type="ARBA" id="ARBA00022741"/>
    </source>
</evidence>
<keyword evidence="7" id="KW-0342">GTP-binding</keyword>
<feature type="region of interest" description="Disordered" evidence="11">
    <location>
        <begin position="212"/>
        <end position="268"/>
    </location>
</feature>
<dbReference type="GO" id="GO:0005525">
    <property type="term" value="F:GTP binding"/>
    <property type="evidence" value="ECO:0007669"/>
    <property type="project" value="UniProtKB-KW"/>
</dbReference>
<keyword evidence="6 12" id="KW-1133">Transmembrane helix</keyword>
<dbReference type="NCBIfam" id="TIGR00231">
    <property type="entry name" value="small_GTP"/>
    <property type="match status" value="1"/>
</dbReference>
<dbReference type="OrthoDB" id="1436450at2759"/>
<evidence type="ECO:0000313" key="14">
    <source>
        <dbReference type="EMBL" id="KAF4308364.1"/>
    </source>
</evidence>
<dbReference type="SUPFAM" id="SSF52540">
    <property type="entry name" value="P-loop containing nucleoside triphosphate hydrolases"/>
    <property type="match status" value="1"/>
</dbReference>
<feature type="transmembrane region" description="Helical" evidence="12">
    <location>
        <begin position="598"/>
        <end position="618"/>
    </location>
</feature>
<evidence type="ECO:0000256" key="9">
    <source>
        <dbReference type="ARBA" id="ARBA00023288"/>
    </source>
</evidence>
<dbReference type="PROSITE" id="PS51421">
    <property type="entry name" value="RAS"/>
    <property type="match status" value="1"/>
</dbReference>
<reference evidence="14" key="1">
    <citation type="submission" date="2020-04" db="EMBL/GenBank/DDBJ databases">
        <title>Genome Assembly and Annotation of Botryosphaeria dothidea sdau 11-99, a Latent Pathogen of Apple Fruit Ring Rot in China.</title>
        <authorList>
            <person name="Yu C."/>
            <person name="Diao Y."/>
            <person name="Lu Q."/>
            <person name="Zhao J."/>
            <person name="Cui S."/>
            <person name="Peng C."/>
            <person name="He B."/>
            <person name="Liu H."/>
        </authorList>
    </citation>
    <scope>NUCLEOTIDE SEQUENCE [LARGE SCALE GENOMIC DNA]</scope>
    <source>
        <strain evidence="14">Sdau11-99</strain>
    </source>
</reference>
<evidence type="ECO:0000256" key="12">
    <source>
        <dbReference type="SAM" id="Phobius"/>
    </source>
</evidence>
<dbReference type="PANTHER" id="PTHR23051">
    <property type="entry name" value="SOLUTE CARRIER FAMILY 35, MEMBER F5"/>
    <property type="match status" value="1"/>
</dbReference>
<keyword evidence="10" id="KW-0636">Prenylation</keyword>
<comment type="caution">
    <text evidence="14">The sequence shown here is derived from an EMBL/GenBank/DDBJ whole genome shotgun (WGS) entry which is preliminary data.</text>
</comment>
<dbReference type="Pfam" id="PF00071">
    <property type="entry name" value="Ras"/>
    <property type="match status" value="1"/>
</dbReference>
<comment type="subcellular location">
    <subcellularLocation>
        <location evidence="1">Membrane</location>
        <topology evidence="1">Multi-pass membrane protein</topology>
    </subcellularLocation>
</comment>
<dbReference type="InterPro" id="IPR005225">
    <property type="entry name" value="Small_GTP-bd"/>
</dbReference>
<evidence type="ECO:0000256" key="11">
    <source>
        <dbReference type="SAM" id="MobiDB-lite"/>
    </source>
</evidence>
<feature type="transmembrane region" description="Helical" evidence="12">
    <location>
        <begin position="630"/>
        <end position="651"/>
    </location>
</feature>
<dbReference type="Proteomes" id="UP000572817">
    <property type="component" value="Unassembled WGS sequence"/>
</dbReference>
<dbReference type="GO" id="GO:0000329">
    <property type="term" value="C:fungal-type vacuole membrane"/>
    <property type="evidence" value="ECO:0007669"/>
    <property type="project" value="TreeGrafter"/>
</dbReference>
<dbReference type="SMART" id="SM00175">
    <property type="entry name" value="RAB"/>
    <property type="match status" value="1"/>
</dbReference>
<dbReference type="Pfam" id="PF13127">
    <property type="entry name" value="DUF3955"/>
    <property type="match status" value="1"/>
</dbReference>
<dbReference type="PROSITE" id="PS51419">
    <property type="entry name" value="RAB"/>
    <property type="match status" value="1"/>
</dbReference>
<dbReference type="AlphaFoldDB" id="A0A8H4N2D7"/>
<keyword evidence="5" id="KW-0547">Nucleotide-binding</keyword>
<feature type="transmembrane region" description="Helical" evidence="12">
    <location>
        <begin position="698"/>
        <end position="718"/>
    </location>
</feature>
<keyword evidence="4 12" id="KW-0812">Transmembrane</keyword>
<feature type="domain" description="DUF3955" evidence="13">
    <location>
        <begin position="363"/>
        <end position="408"/>
    </location>
</feature>
<dbReference type="EMBL" id="WWBZ02000022">
    <property type="protein sequence ID" value="KAF4308364.1"/>
    <property type="molecule type" value="Genomic_DNA"/>
</dbReference>
<name>A0A8H4N2D7_9PEZI</name>
<organism evidence="14 15">
    <name type="scientific">Botryosphaeria dothidea</name>
    <dbReference type="NCBI Taxonomy" id="55169"/>
    <lineage>
        <taxon>Eukaryota</taxon>
        <taxon>Fungi</taxon>
        <taxon>Dikarya</taxon>
        <taxon>Ascomycota</taxon>
        <taxon>Pezizomycotina</taxon>
        <taxon>Dothideomycetes</taxon>
        <taxon>Dothideomycetes incertae sedis</taxon>
        <taxon>Botryosphaeriales</taxon>
        <taxon>Botryosphaeriaceae</taxon>
        <taxon>Botryosphaeria</taxon>
    </lineage>
</organism>
<feature type="region of interest" description="Disordered" evidence="11">
    <location>
        <begin position="437"/>
        <end position="456"/>
    </location>
</feature>
<evidence type="ECO:0000256" key="7">
    <source>
        <dbReference type="ARBA" id="ARBA00023134"/>
    </source>
</evidence>
<evidence type="ECO:0000256" key="6">
    <source>
        <dbReference type="ARBA" id="ARBA00022989"/>
    </source>
</evidence>
<keyword evidence="3" id="KW-0488">Methylation</keyword>
<evidence type="ECO:0000256" key="10">
    <source>
        <dbReference type="ARBA" id="ARBA00023289"/>
    </source>
</evidence>
<evidence type="ECO:0000256" key="8">
    <source>
        <dbReference type="ARBA" id="ARBA00023136"/>
    </source>
</evidence>
<dbReference type="PROSITE" id="PS51420">
    <property type="entry name" value="RHO"/>
    <property type="match status" value="1"/>
</dbReference>
<keyword evidence="8 12" id="KW-0472">Membrane</keyword>
<dbReference type="InterPro" id="IPR025016">
    <property type="entry name" value="DUF3955"/>
</dbReference>
<protein>
    <recommendedName>
        <fullName evidence="13">DUF3955 domain-containing protein</fullName>
    </recommendedName>
</protein>
<keyword evidence="9" id="KW-0449">Lipoprotein</keyword>
<dbReference type="GO" id="GO:0003924">
    <property type="term" value="F:GTPase activity"/>
    <property type="evidence" value="ECO:0007669"/>
    <property type="project" value="InterPro"/>
</dbReference>
<evidence type="ECO:0000313" key="15">
    <source>
        <dbReference type="Proteomes" id="UP000572817"/>
    </source>
</evidence>
<keyword evidence="15" id="KW-1185">Reference proteome</keyword>
<dbReference type="Gene3D" id="3.40.50.300">
    <property type="entry name" value="P-loop containing nucleotide triphosphate hydrolases"/>
    <property type="match status" value="1"/>
</dbReference>
<dbReference type="PANTHER" id="PTHR23051:SF0">
    <property type="entry name" value="SOLUTE CARRIER FAMILY 35 MEMBER F5"/>
    <property type="match status" value="1"/>
</dbReference>
<evidence type="ECO:0000256" key="3">
    <source>
        <dbReference type="ARBA" id="ARBA00022481"/>
    </source>
</evidence>
<evidence type="ECO:0000256" key="4">
    <source>
        <dbReference type="ARBA" id="ARBA00022692"/>
    </source>
</evidence>
<dbReference type="InterPro" id="IPR001806">
    <property type="entry name" value="Small_GTPase"/>
</dbReference>
<accession>A0A8H4N2D7</accession>
<dbReference type="FunFam" id="3.40.50.300:FF:000086">
    <property type="entry name" value="Ras-related small GTPase"/>
    <property type="match status" value="1"/>
</dbReference>
<dbReference type="InterPro" id="IPR037185">
    <property type="entry name" value="EmrE-like"/>
</dbReference>
<dbReference type="SMART" id="SM00176">
    <property type="entry name" value="RAN"/>
    <property type="match status" value="1"/>
</dbReference>
<sequence>MASRRKVLLKVIILGDSGVGKTSLMNQYVNKKFSASYKATIGADFLTKEVLVDDRLVTMQLWDTAGQERFQSLGVAFYRGADCCVLVYDVNNAKSFDTLDSWRDEFLIQASPMDPESFPFVVIGNKIDVEESKRMISTKRAMAFCNSKGGIPYFETSAKEAINVEQAFEVIARQALAQEEAGDFNQDFPETIPINLDQDRDGCAVQELMRRADGSETGTRRAPTIETSLPARSPNLPYATPNARSPSAHRHPPTPAHVQRSLPPCTAKPGKLRLLRSLHPSNLSVPADNLRISSSPTPTYRTFPSHTFIAAPPSTETPRDTTTMDGAVRPTLGARSASSVRSASHSLYSAWSEGKMPSQWRHTLGIALLLVTVVLWTASNFLASTIFADDTYSKPYFVTYVNTAFFVIPLGPILFKQARRDPEQFRQLADAVKRPFRRSGKSTYAPVKEQEDGAEREAFLGQQSEDAGSGDMEAGEASQTLSVEIGDPQMDSTEGLTFVDTAKLSFEFSILWFLANYFTAACLEYTTVASSTILTSTSSIWTLLTGAFIGVEHFTIRKLLGVLASLAGIVLISTVDISGTNNSDENRGSFPSKTQGEIALGDSLAFLSAVMYGFYAVLMKKRIEDESRVNMPLFFGLVGLFNIAMLWPGFILLDMTGIETFELPPNSRVTAIVLINSATSMVSDMCWAYAMLLTGSPLVVTVGLSMTIPCSLIGQILINGQTSHWAYWIGAAIVLASFVFVNYEEVKEEEQEAVDAATVFPREVGRIG</sequence>
<evidence type="ECO:0000256" key="2">
    <source>
        <dbReference type="ARBA" id="ARBA00006270"/>
    </source>
</evidence>
<feature type="transmembrane region" description="Helical" evidence="12">
    <location>
        <begin position="724"/>
        <end position="743"/>
    </location>
</feature>
<feature type="region of interest" description="Disordered" evidence="11">
    <location>
        <begin position="303"/>
        <end position="322"/>
    </location>
</feature>
<dbReference type="SMART" id="SM00173">
    <property type="entry name" value="RAS"/>
    <property type="match status" value="1"/>
</dbReference>
<feature type="transmembrane region" description="Helical" evidence="12">
    <location>
        <begin position="671"/>
        <end position="691"/>
    </location>
</feature>
<dbReference type="SMART" id="SM00174">
    <property type="entry name" value="RHO"/>
    <property type="match status" value="1"/>
</dbReference>
<dbReference type="InterPro" id="IPR027417">
    <property type="entry name" value="P-loop_NTPase"/>
</dbReference>
<feature type="transmembrane region" description="Helical" evidence="12">
    <location>
        <begin position="364"/>
        <end position="383"/>
    </location>
</feature>
<feature type="transmembrane region" description="Helical" evidence="12">
    <location>
        <begin position="395"/>
        <end position="415"/>
    </location>
</feature>
<dbReference type="PRINTS" id="PR00449">
    <property type="entry name" value="RASTRNSFRMNG"/>
</dbReference>
<comment type="similarity">
    <text evidence="2">Belongs to the small GTPase superfamily. Rab family.</text>
</comment>
<evidence type="ECO:0000259" key="13">
    <source>
        <dbReference type="Pfam" id="PF13127"/>
    </source>
</evidence>
<evidence type="ECO:0000256" key="1">
    <source>
        <dbReference type="ARBA" id="ARBA00004141"/>
    </source>
</evidence>